<feature type="compositionally biased region" description="Basic and acidic residues" evidence="1">
    <location>
        <begin position="287"/>
        <end position="302"/>
    </location>
</feature>
<feature type="region of interest" description="Disordered" evidence="1">
    <location>
        <begin position="173"/>
        <end position="430"/>
    </location>
</feature>
<feature type="compositionally biased region" description="Polar residues" evidence="1">
    <location>
        <begin position="123"/>
        <end position="158"/>
    </location>
</feature>
<feature type="compositionally biased region" description="Low complexity" evidence="1">
    <location>
        <begin position="182"/>
        <end position="213"/>
    </location>
</feature>
<feature type="compositionally biased region" description="Low complexity" evidence="1">
    <location>
        <begin position="386"/>
        <end position="396"/>
    </location>
</feature>
<gene>
    <name evidence="2" type="ORF">BT96DRAFT_713423</name>
</gene>
<feature type="compositionally biased region" description="Acidic residues" evidence="1">
    <location>
        <begin position="649"/>
        <end position="667"/>
    </location>
</feature>
<feature type="compositionally biased region" description="Basic and acidic residues" evidence="1">
    <location>
        <begin position="1"/>
        <end position="12"/>
    </location>
</feature>
<keyword evidence="3" id="KW-1185">Reference proteome</keyword>
<feature type="compositionally biased region" description="Low complexity" evidence="1">
    <location>
        <begin position="83"/>
        <end position="101"/>
    </location>
</feature>
<sequence length="685" mass="72762">MTERMTVQRERITSTSTFASTFSASASSSASSTYQNATPSRDSAALGQESITSSLTTVEKINVTEQERDDAMSVAKFRWNPFGNRAGSRPGSRSGSRPTSGIGVPISASNSMGVGRAGEAQSEGRSSNTAPATRLAVSTQGQEVHTSTHQVQHRGSLSRLSHRITNFLRGAVPSRSRDSLPSHFAAAGAPSSSSAHASASASSPNVSSSSNVAVTSDRNANSSRRGLSGNLGNSGKNRNLSPETGKGRWRDRARGKGRSKRKTNDDSNSLRDRGPVTSEPNMRSRARREATERRRGEIDKLEAAVAGTMGARSKKERRAKEGNRREERDSERTPRMSDNGTRRLPSLSREYRQDKGKGKAKDLSDSPNNTPRPMSSPLPPSPSLSPSPSSTWNLPTPITPSPGKSSSNSTFVPHPHDLPKVGSQSPVSTSPVHRILSTLSSRSRSGWRSSVSLGHFTPHSRNLSASSDIVVASARTTEVTGRSGVEDVVTSGSGIPTGVYAALGSGSGSGAGTVRPCSLEGSDEDEFDFEYEDGGGSIKQDADEFDDDVDFEDRAYWSDDVALLASKGRVRRTSSWDHHPPELEGLGIIKSFAPERVDSGGFHGSASSAYGTASGSGSEVPSPTTPLSPSLAFATASTRRTRYVREVGSVEDDDGDDMEAEDDDEDVLMFSTGKQKKREGTSSTS</sequence>
<feature type="compositionally biased region" description="Low complexity" evidence="1">
    <location>
        <begin position="604"/>
        <end position="631"/>
    </location>
</feature>
<dbReference type="EMBL" id="ML769476">
    <property type="protein sequence ID" value="KAE9398862.1"/>
    <property type="molecule type" value="Genomic_DNA"/>
</dbReference>
<feature type="region of interest" description="Disordered" evidence="1">
    <location>
        <begin position="597"/>
        <end position="685"/>
    </location>
</feature>
<evidence type="ECO:0000313" key="2">
    <source>
        <dbReference type="EMBL" id="KAE9398862.1"/>
    </source>
</evidence>
<proteinExistence type="predicted"/>
<feature type="compositionally biased region" description="Basic and acidic residues" evidence="1">
    <location>
        <begin position="349"/>
        <end position="364"/>
    </location>
</feature>
<organism evidence="2 3">
    <name type="scientific">Gymnopus androsaceus JB14</name>
    <dbReference type="NCBI Taxonomy" id="1447944"/>
    <lineage>
        <taxon>Eukaryota</taxon>
        <taxon>Fungi</taxon>
        <taxon>Dikarya</taxon>
        <taxon>Basidiomycota</taxon>
        <taxon>Agaricomycotina</taxon>
        <taxon>Agaricomycetes</taxon>
        <taxon>Agaricomycetidae</taxon>
        <taxon>Agaricales</taxon>
        <taxon>Marasmiineae</taxon>
        <taxon>Omphalotaceae</taxon>
        <taxon>Gymnopus</taxon>
    </lineage>
</organism>
<feature type="compositionally biased region" description="Basic and acidic residues" evidence="1">
    <location>
        <begin position="262"/>
        <end position="274"/>
    </location>
</feature>
<accession>A0A6A4HJ61</accession>
<name>A0A6A4HJ61_9AGAR</name>
<feature type="compositionally biased region" description="Low complexity" evidence="1">
    <location>
        <begin position="13"/>
        <end position="33"/>
    </location>
</feature>
<reference evidence="2" key="1">
    <citation type="journal article" date="2019" name="Environ. Microbiol.">
        <title>Fungal ecological strategies reflected in gene transcription - a case study of two litter decomposers.</title>
        <authorList>
            <person name="Barbi F."/>
            <person name="Kohler A."/>
            <person name="Barry K."/>
            <person name="Baskaran P."/>
            <person name="Daum C."/>
            <person name="Fauchery L."/>
            <person name="Ihrmark K."/>
            <person name="Kuo A."/>
            <person name="LaButti K."/>
            <person name="Lipzen A."/>
            <person name="Morin E."/>
            <person name="Grigoriev I.V."/>
            <person name="Henrissat B."/>
            <person name="Lindahl B."/>
            <person name="Martin F."/>
        </authorList>
    </citation>
    <scope>NUCLEOTIDE SEQUENCE</scope>
    <source>
        <strain evidence="2">JB14</strain>
    </source>
</reference>
<feature type="compositionally biased region" description="Polar residues" evidence="1">
    <location>
        <begin position="402"/>
        <end position="411"/>
    </location>
</feature>
<feature type="compositionally biased region" description="Basic and acidic residues" evidence="1">
    <location>
        <begin position="245"/>
        <end position="254"/>
    </location>
</feature>
<feature type="compositionally biased region" description="Basic and acidic residues" evidence="1">
    <location>
        <begin position="318"/>
        <end position="335"/>
    </location>
</feature>
<evidence type="ECO:0000256" key="1">
    <source>
        <dbReference type="SAM" id="MobiDB-lite"/>
    </source>
</evidence>
<feature type="compositionally biased region" description="Polar residues" evidence="1">
    <location>
        <begin position="49"/>
        <end position="59"/>
    </location>
</feature>
<dbReference type="Proteomes" id="UP000799118">
    <property type="component" value="Unassembled WGS sequence"/>
</dbReference>
<protein>
    <submittedName>
        <fullName evidence="2">Uncharacterized protein</fullName>
    </submittedName>
</protein>
<dbReference type="AlphaFoldDB" id="A0A6A4HJ61"/>
<feature type="compositionally biased region" description="Pro residues" evidence="1">
    <location>
        <begin position="374"/>
        <end position="385"/>
    </location>
</feature>
<feature type="region of interest" description="Disordered" evidence="1">
    <location>
        <begin position="1"/>
        <end position="158"/>
    </location>
</feature>
<feature type="compositionally biased region" description="Low complexity" evidence="1">
    <location>
        <begin position="221"/>
        <end position="241"/>
    </location>
</feature>
<evidence type="ECO:0000313" key="3">
    <source>
        <dbReference type="Proteomes" id="UP000799118"/>
    </source>
</evidence>